<accession>A0A1F5E736</accession>
<dbReference type="AlphaFoldDB" id="A0A1F5E736"/>
<evidence type="ECO:0000256" key="1">
    <source>
        <dbReference type="ARBA" id="ARBA00023125"/>
    </source>
</evidence>
<protein>
    <submittedName>
        <fullName evidence="2">Nucleoid-associated protein, YbaB/EbfC family</fullName>
    </submittedName>
</protein>
<gene>
    <name evidence="2" type="ORF">A2215_01870</name>
</gene>
<dbReference type="EMBL" id="MEZY01000038">
    <property type="protein sequence ID" value="OGD63185.1"/>
    <property type="molecule type" value="Genomic_DNA"/>
</dbReference>
<dbReference type="PANTHER" id="PTHR33449">
    <property type="entry name" value="NUCLEOID-ASSOCIATED PROTEIN YBAB"/>
    <property type="match status" value="1"/>
</dbReference>
<dbReference type="SUPFAM" id="SSF82607">
    <property type="entry name" value="YbaB-like"/>
    <property type="match status" value="1"/>
</dbReference>
<dbReference type="InterPro" id="IPR036894">
    <property type="entry name" value="YbaB-like_sf"/>
</dbReference>
<dbReference type="GO" id="GO:0005829">
    <property type="term" value="C:cytosol"/>
    <property type="evidence" value="ECO:0007669"/>
    <property type="project" value="TreeGrafter"/>
</dbReference>
<proteinExistence type="predicted"/>
<name>A0A1F5E736_9BACT</name>
<comment type="caution">
    <text evidence="2">The sequence shown here is derived from an EMBL/GenBank/DDBJ whole genome shotgun (WGS) entry which is preliminary data.</text>
</comment>
<dbReference type="Proteomes" id="UP000178583">
    <property type="component" value="Unassembled WGS sequence"/>
</dbReference>
<dbReference type="NCBIfam" id="TIGR00103">
    <property type="entry name" value="DNA_YbaB_EbfC"/>
    <property type="match status" value="1"/>
</dbReference>
<dbReference type="PANTHER" id="PTHR33449:SF1">
    <property type="entry name" value="NUCLEOID-ASSOCIATED PROTEIN YBAB"/>
    <property type="match status" value="1"/>
</dbReference>
<dbReference type="Pfam" id="PF02575">
    <property type="entry name" value="YbaB_DNA_bd"/>
    <property type="match status" value="1"/>
</dbReference>
<dbReference type="STRING" id="1797472.A2215_01870"/>
<keyword evidence="1" id="KW-0238">DNA-binding</keyword>
<dbReference type="Gene3D" id="3.30.1310.10">
    <property type="entry name" value="Nucleoid-associated protein YbaB-like domain"/>
    <property type="match status" value="1"/>
</dbReference>
<dbReference type="GO" id="GO:0003677">
    <property type="term" value="F:DNA binding"/>
    <property type="evidence" value="ECO:0007669"/>
    <property type="project" value="UniProtKB-KW"/>
</dbReference>
<reference evidence="2 3" key="1">
    <citation type="journal article" date="2016" name="Nat. Commun.">
        <title>Thousands of microbial genomes shed light on interconnected biogeochemical processes in an aquifer system.</title>
        <authorList>
            <person name="Anantharaman K."/>
            <person name="Brown C.T."/>
            <person name="Hug L.A."/>
            <person name="Sharon I."/>
            <person name="Castelle C.J."/>
            <person name="Probst A.J."/>
            <person name="Thomas B.C."/>
            <person name="Singh A."/>
            <person name="Wilkins M.J."/>
            <person name="Karaoz U."/>
            <person name="Brodie E.L."/>
            <person name="Williams K.H."/>
            <person name="Hubbard S.S."/>
            <person name="Banfield J.F."/>
        </authorList>
    </citation>
    <scope>NUCLEOTIDE SEQUENCE [LARGE SCALE GENOMIC DNA]</scope>
</reference>
<dbReference type="InterPro" id="IPR004401">
    <property type="entry name" value="YbaB/EbfC"/>
</dbReference>
<organism evidence="2 3">
    <name type="scientific">Candidatus Berkelbacteria bacterium RIFOXYA2_FULL_43_10</name>
    <dbReference type="NCBI Taxonomy" id="1797472"/>
    <lineage>
        <taxon>Bacteria</taxon>
        <taxon>Candidatus Berkelbacteria</taxon>
    </lineage>
</organism>
<evidence type="ECO:0000313" key="2">
    <source>
        <dbReference type="EMBL" id="OGD63185.1"/>
    </source>
</evidence>
<evidence type="ECO:0000313" key="3">
    <source>
        <dbReference type="Proteomes" id="UP000178583"/>
    </source>
</evidence>
<dbReference type="PIRSF" id="PIRSF004555">
    <property type="entry name" value="UCP004555"/>
    <property type="match status" value="1"/>
</dbReference>
<sequence>MVDFSKAKELYELQKQARKIQKELKDTEIEAKSNNGWVTVVLNGEQHVTDIQIAEEALNPENKRELEKDLKNTFSQAISRAQMYAAEKMKSIAGGLGLPGM</sequence>